<dbReference type="AlphaFoldDB" id="A0A934S0F7"/>
<evidence type="ECO:0000256" key="3">
    <source>
        <dbReference type="ARBA" id="ARBA00022452"/>
    </source>
</evidence>
<dbReference type="RefSeq" id="WP_200358533.1">
    <property type="nucleotide sequence ID" value="NZ_JAENIL010000067.1"/>
</dbReference>
<dbReference type="InterPro" id="IPR012910">
    <property type="entry name" value="Plug_dom"/>
</dbReference>
<keyword evidence="4" id="KW-0410">Iron transport</keyword>
<evidence type="ECO:0000256" key="9">
    <source>
        <dbReference type="ARBA" id="ARBA00023136"/>
    </source>
</evidence>
<keyword evidence="14" id="KW-1185">Reference proteome</keyword>
<keyword evidence="10" id="KW-0998">Cell outer membrane</keyword>
<keyword evidence="8" id="KW-0798">TonB box</keyword>
<dbReference type="PANTHER" id="PTHR32552">
    <property type="entry name" value="FERRICHROME IRON RECEPTOR-RELATED"/>
    <property type="match status" value="1"/>
</dbReference>
<organism evidence="13 14">
    <name type="scientific">Pelagicoccus mobilis</name>
    <dbReference type="NCBI Taxonomy" id="415221"/>
    <lineage>
        <taxon>Bacteria</taxon>
        <taxon>Pseudomonadati</taxon>
        <taxon>Verrucomicrobiota</taxon>
        <taxon>Opitutia</taxon>
        <taxon>Puniceicoccales</taxon>
        <taxon>Pelagicoccaceae</taxon>
        <taxon>Pelagicoccus</taxon>
    </lineage>
</organism>
<sequence length="1014" mass="113894">MKNKQDPASQPNFAQIRSRKNLTGLALVLCTGLATGSVAYAQDEDEEIFELSPFEVNAEEDRGYEAQNTLSGTRLNTSTKDIGVTMTILTEKFMEDLAVNSTNQMVDFTPGSEVETTQGGEGASQVYWGDNPRIRGIRVENIVRNQFKTNITADSYNAGRFEFSRGGNSILFGIGDPSGLVNRYTNDAIFADTNRYRFQIDDEGGTRHELNFNKVLIEDTLAARVAVMHEEGENWIKPLFQDQDRAYAAITYKPAENFTLKFRAEHFDWQRSIASYGIHQDAVTPFIDAAAEAGETVEEHAIARNYGWWIAPGANGPEFNDWGYTGGNSLVLINDETGPSPRNWLNKVISGPARVAGNKNPSLPTDFLPRDFNIFGNSNFQDFQGHNIQGVAQWKVNEYIDLELAANDEEVKYDFMINWGANTLYLDASSTLNDGVTPNPNVGKYFVRNDTGWRYKQNRTLKNLRATGSLQYDFAEETDSLGWLGKHNVAVLLEQSEAEHRWDSLWLANTTPNTTPVDALDTAAWSFSPENWPDEPRNGWNGANLIKMINYVDLDTQTIHGPTDPREFQAYANQFDGINAEWVPSYNAIAPAANREDVDTFLGVLQSRFFDNRLVTTFGWRVDSREDYDTTWQGGDWQDESKPAGWSKLAADAPLALQSEDDPDTISRGANYHLFRDQGKLDYLTLYVQESTTFGSNAVGVLPNKDARPNTTGDTLNYGIKFGAFDNRISGVLTIFDVEVENKGDVNLQWNNFDLLGQPAGIDLFEGLDPSTTRDSRDLVSKGWEFQVNANITDNWRMMFSFDNFETEFANVAPVTGQIFDMYSSDFLATLPNPETGEMEGPDVRIVSGADGGEMKTAQQVYDEIYFAYLTEKAQEGSRTLNERRNKFVMVTSYDFRDGPFKGFGIGADVIWQDDAATGFALKQLDNGSWVPDADKPFFTDDLLRVGATLSYRKENVFKDRLDWKVQLNIRNIGKVDPYVVRHSAVSTAPDTPIAWYTNRGLPTQYVLTNTFEW</sequence>
<accession>A0A934S0F7</accession>
<dbReference type="Pfam" id="PF07715">
    <property type="entry name" value="Plug"/>
    <property type="match status" value="1"/>
</dbReference>
<evidence type="ECO:0000256" key="2">
    <source>
        <dbReference type="ARBA" id="ARBA00022448"/>
    </source>
</evidence>
<dbReference type="Gene3D" id="2.40.170.20">
    <property type="entry name" value="TonB-dependent receptor, beta-barrel domain"/>
    <property type="match status" value="1"/>
</dbReference>
<dbReference type="GO" id="GO:0009279">
    <property type="term" value="C:cell outer membrane"/>
    <property type="evidence" value="ECO:0007669"/>
    <property type="project" value="UniProtKB-SubCell"/>
</dbReference>
<dbReference type="Proteomes" id="UP000617628">
    <property type="component" value="Unassembled WGS sequence"/>
</dbReference>
<dbReference type="SUPFAM" id="SSF56935">
    <property type="entry name" value="Porins"/>
    <property type="match status" value="1"/>
</dbReference>
<reference evidence="13" key="1">
    <citation type="submission" date="2021-01" db="EMBL/GenBank/DDBJ databases">
        <title>Modified the classification status of verrucomicrobia.</title>
        <authorList>
            <person name="Feng X."/>
        </authorList>
    </citation>
    <scope>NUCLEOTIDE SEQUENCE</scope>
    <source>
        <strain evidence="13">KCTC 13126</strain>
    </source>
</reference>
<dbReference type="InterPro" id="IPR037066">
    <property type="entry name" value="Plug_dom_sf"/>
</dbReference>
<proteinExistence type="predicted"/>
<keyword evidence="11" id="KW-0732">Signal</keyword>
<evidence type="ECO:0000256" key="8">
    <source>
        <dbReference type="ARBA" id="ARBA00023077"/>
    </source>
</evidence>
<evidence type="ECO:0000259" key="12">
    <source>
        <dbReference type="Pfam" id="PF07715"/>
    </source>
</evidence>
<keyword evidence="9" id="KW-0472">Membrane</keyword>
<dbReference type="EMBL" id="JAENIL010000067">
    <property type="protein sequence ID" value="MBK1880031.1"/>
    <property type="molecule type" value="Genomic_DNA"/>
</dbReference>
<dbReference type="GO" id="GO:0006826">
    <property type="term" value="P:iron ion transport"/>
    <property type="evidence" value="ECO:0007669"/>
    <property type="project" value="UniProtKB-KW"/>
</dbReference>
<evidence type="ECO:0000256" key="5">
    <source>
        <dbReference type="ARBA" id="ARBA00022692"/>
    </source>
</evidence>
<keyword evidence="2" id="KW-0813">Transport</keyword>
<evidence type="ECO:0000313" key="13">
    <source>
        <dbReference type="EMBL" id="MBK1880031.1"/>
    </source>
</evidence>
<name>A0A934S0F7_9BACT</name>
<keyword evidence="3" id="KW-1134">Transmembrane beta strand</keyword>
<dbReference type="InterPro" id="IPR039426">
    <property type="entry name" value="TonB-dep_rcpt-like"/>
</dbReference>
<evidence type="ECO:0000256" key="11">
    <source>
        <dbReference type="SAM" id="SignalP"/>
    </source>
</evidence>
<keyword evidence="5" id="KW-0812">Transmembrane</keyword>
<evidence type="ECO:0000256" key="7">
    <source>
        <dbReference type="ARBA" id="ARBA00023065"/>
    </source>
</evidence>
<keyword evidence="7" id="KW-0406">Ion transport</keyword>
<dbReference type="InterPro" id="IPR036942">
    <property type="entry name" value="Beta-barrel_TonB_sf"/>
</dbReference>
<evidence type="ECO:0000256" key="4">
    <source>
        <dbReference type="ARBA" id="ARBA00022496"/>
    </source>
</evidence>
<feature type="domain" description="TonB-dependent receptor plug" evidence="12">
    <location>
        <begin position="80"/>
        <end position="179"/>
    </location>
</feature>
<feature type="signal peptide" evidence="11">
    <location>
        <begin position="1"/>
        <end position="41"/>
    </location>
</feature>
<evidence type="ECO:0000256" key="10">
    <source>
        <dbReference type="ARBA" id="ARBA00023237"/>
    </source>
</evidence>
<protein>
    <recommendedName>
        <fullName evidence="12">TonB-dependent receptor plug domain-containing protein</fullName>
    </recommendedName>
</protein>
<evidence type="ECO:0000256" key="1">
    <source>
        <dbReference type="ARBA" id="ARBA00004571"/>
    </source>
</evidence>
<keyword evidence="6" id="KW-0408">Iron</keyword>
<dbReference type="PANTHER" id="PTHR32552:SF81">
    <property type="entry name" value="TONB-DEPENDENT OUTER MEMBRANE RECEPTOR"/>
    <property type="match status" value="1"/>
</dbReference>
<evidence type="ECO:0000256" key="6">
    <source>
        <dbReference type="ARBA" id="ARBA00023004"/>
    </source>
</evidence>
<evidence type="ECO:0000313" key="14">
    <source>
        <dbReference type="Proteomes" id="UP000617628"/>
    </source>
</evidence>
<comment type="subcellular location">
    <subcellularLocation>
        <location evidence="1">Cell outer membrane</location>
        <topology evidence="1">Multi-pass membrane protein</topology>
    </subcellularLocation>
</comment>
<gene>
    <name evidence="13" type="ORF">JIN87_24315</name>
</gene>
<feature type="chain" id="PRO_5037159875" description="TonB-dependent receptor plug domain-containing protein" evidence="11">
    <location>
        <begin position="42"/>
        <end position="1014"/>
    </location>
</feature>
<comment type="caution">
    <text evidence="13">The sequence shown here is derived from an EMBL/GenBank/DDBJ whole genome shotgun (WGS) entry which is preliminary data.</text>
</comment>
<dbReference type="Gene3D" id="2.170.130.10">
    <property type="entry name" value="TonB-dependent receptor, plug domain"/>
    <property type="match status" value="1"/>
</dbReference>